<dbReference type="PROSITE" id="PS51257">
    <property type="entry name" value="PROKAR_LIPOPROTEIN"/>
    <property type="match status" value="1"/>
</dbReference>
<dbReference type="AlphaFoldDB" id="A0A1H2S3J7"/>
<dbReference type="InterPro" id="IPR000014">
    <property type="entry name" value="PAS"/>
</dbReference>
<keyword evidence="4" id="KW-0808">Transferase</keyword>
<dbReference type="PANTHER" id="PTHR45339">
    <property type="entry name" value="HYBRID SIGNAL TRANSDUCTION HISTIDINE KINASE J"/>
    <property type="match status" value="1"/>
</dbReference>
<dbReference type="SUPFAM" id="SSF55874">
    <property type="entry name" value="ATPase domain of HSP90 chaperone/DNA topoisomerase II/histidine kinase"/>
    <property type="match status" value="1"/>
</dbReference>
<keyword evidence="8" id="KW-0812">Transmembrane</keyword>
<dbReference type="Gene3D" id="3.30.450.20">
    <property type="entry name" value="PAS domain"/>
    <property type="match status" value="1"/>
</dbReference>
<dbReference type="EC" id="2.7.13.3" evidence="2"/>
<dbReference type="SUPFAM" id="SSF53850">
    <property type="entry name" value="Periplasmic binding protein-like II"/>
    <property type="match status" value="1"/>
</dbReference>
<dbReference type="Pfam" id="PF00512">
    <property type="entry name" value="HisKA"/>
    <property type="match status" value="1"/>
</dbReference>
<dbReference type="InterPro" id="IPR001638">
    <property type="entry name" value="Solute-binding_3/MltF_N"/>
</dbReference>
<dbReference type="SMART" id="SM00448">
    <property type="entry name" value="REC"/>
    <property type="match status" value="1"/>
</dbReference>
<dbReference type="PRINTS" id="PR00344">
    <property type="entry name" value="BCTRLSENSOR"/>
</dbReference>
<dbReference type="CDD" id="cd00130">
    <property type="entry name" value="PAS"/>
    <property type="match status" value="1"/>
</dbReference>
<dbReference type="Pfam" id="PF00497">
    <property type="entry name" value="SBP_bac_3"/>
    <property type="match status" value="1"/>
</dbReference>
<evidence type="ECO:0000259" key="11">
    <source>
        <dbReference type="PROSITE" id="PS50112"/>
    </source>
</evidence>
<dbReference type="PROSITE" id="PS50110">
    <property type="entry name" value="RESPONSE_REGULATORY"/>
    <property type="match status" value="1"/>
</dbReference>
<dbReference type="SUPFAM" id="SSF52172">
    <property type="entry name" value="CheY-like"/>
    <property type="match status" value="1"/>
</dbReference>
<dbReference type="NCBIfam" id="TIGR00229">
    <property type="entry name" value="sensory_box"/>
    <property type="match status" value="1"/>
</dbReference>
<dbReference type="SMART" id="SM00062">
    <property type="entry name" value="PBPb"/>
    <property type="match status" value="1"/>
</dbReference>
<evidence type="ECO:0000256" key="2">
    <source>
        <dbReference type="ARBA" id="ARBA00012438"/>
    </source>
</evidence>
<dbReference type="Gene3D" id="1.10.287.130">
    <property type="match status" value="1"/>
</dbReference>
<dbReference type="CDD" id="cd00082">
    <property type="entry name" value="HisKA"/>
    <property type="match status" value="1"/>
</dbReference>
<dbReference type="InterPro" id="IPR004358">
    <property type="entry name" value="Sig_transdc_His_kin-like_C"/>
</dbReference>
<dbReference type="InterPro" id="IPR005467">
    <property type="entry name" value="His_kinase_dom"/>
</dbReference>
<dbReference type="Proteomes" id="UP000199595">
    <property type="component" value="Unassembled WGS sequence"/>
</dbReference>
<dbReference type="SUPFAM" id="SSF55785">
    <property type="entry name" value="PYP-like sensor domain (PAS domain)"/>
    <property type="match status" value="1"/>
</dbReference>
<proteinExistence type="predicted"/>
<evidence type="ECO:0000256" key="4">
    <source>
        <dbReference type="ARBA" id="ARBA00022679"/>
    </source>
</evidence>
<dbReference type="SMART" id="SM00091">
    <property type="entry name" value="PAS"/>
    <property type="match status" value="1"/>
</dbReference>
<keyword evidence="8" id="KW-1133">Transmembrane helix</keyword>
<feature type="transmembrane region" description="Helical" evidence="8">
    <location>
        <begin position="283"/>
        <end position="303"/>
    </location>
</feature>
<dbReference type="SMART" id="SM00387">
    <property type="entry name" value="HATPase_c"/>
    <property type="match status" value="1"/>
</dbReference>
<evidence type="ECO:0000313" key="12">
    <source>
        <dbReference type="EMBL" id="SDW26153.1"/>
    </source>
</evidence>
<dbReference type="InterPro" id="IPR036097">
    <property type="entry name" value="HisK_dim/P_sf"/>
</dbReference>
<dbReference type="PROSITE" id="PS50109">
    <property type="entry name" value="HIS_KIN"/>
    <property type="match status" value="1"/>
</dbReference>
<dbReference type="OrthoDB" id="9811889at2"/>
<dbReference type="InterPro" id="IPR001789">
    <property type="entry name" value="Sig_transdc_resp-reg_receiver"/>
</dbReference>
<dbReference type="Gene3D" id="3.40.50.2300">
    <property type="match status" value="1"/>
</dbReference>
<evidence type="ECO:0000256" key="7">
    <source>
        <dbReference type="PROSITE-ProRule" id="PRU00169"/>
    </source>
</evidence>
<organism evidence="12 13">
    <name type="scientific">Lutibacter oricola</name>
    <dbReference type="NCBI Taxonomy" id="762486"/>
    <lineage>
        <taxon>Bacteria</taxon>
        <taxon>Pseudomonadati</taxon>
        <taxon>Bacteroidota</taxon>
        <taxon>Flavobacteriia</taxon>
        <taxon>Flavobacteriales</taxon>
        <taxon>Flavobacteriaceae</taxon>
        <taxon>Lutibacter</taxon>
    </lineage>
</organism>
<dbReference type="PANTHER" id="PTHR45339:SF1">
    <property type="entry name" value="HYBRID SIGNAL TRANSDUCTION HISTIDINE KINASE J"/>
    <property type="match status" value="1"/>
</dbReference>
<feature type="domain" description="Response regulatory" evidence="10">
    <location>
        <begin position="708"/>
        <end position="823"/>
    </location>
</feature>
<dbReference type="InterPro" id="IPR003594">
    <property type="entry name" value="HATPase_dom"/>
</dbReference>
<dbReference type="CDD" id="cd01007">
    <property type="entry name" value="PBP2_BvgS_HisK_like"/>
    <property type="match status" value="1"/>
</dbReference>
<dbReference type="Pfam" id="PF02518">
    <property type="entry name" value="HATPase_c"/>
    <property type="match status" value="1"/>
</dbReference>
<evidence type="ECO:0000256" key="1">
    <source>
        <dbReference type="ARBA" id="ARBA00000085"/>
    </source>
</evidence>
<comment type="catalytic activity">
    <reaction evidence="1">
        <text>ATP + protein L-histidine = ADP + protein N-phospho-L-histidine.</text>
        <dbReference type="EC" id="2.7.13.3"/>
    </reaction>
</comment>
<evidence type="ECO:0000256" key="5">
    <source>
        <dbReference type="ARBA" id="ARBA00022777"/>
    </source>
</evidence>
<dbReference type="SUPFAM" id="SSF47384">
    <property type="entry name" value="Homodimeric domain of signal transducing histidine kinase"/>
    <property type="match status" value="1"/>
</dbReference>
<dbReference type="InterPro" id="IPR035965">
    <property type="entry name" value="PAS-like_dom_sf"/>
</dbReference>
<protein>
    <recommendedName>
        <fullName evidence="2">histidine kinase</fullName>
        <ecNumber evidence="2">2.7.13.3</ecNumber>
    </recommendedName>
</protein>
<dbReference type="STRING" id="762486.SAMN05444411_101379"/>
<evidence type="ECO:0000256" key="6">
    <source>
        <dbReference type="ARBA" id="ARBA00023012"/>
    </source>
</evidence>
<feature type="domain" description="PAS" evidence="11">
    <location>
        <begin position="339"/>
        <end position="390"/>
    </location>
</feature>
<keyword evidence="3 7" id="KW-0597">Phosphoprotein</keyword>
<dbReference type="InterPro" id="IPR011006">
    <property type="entry name" value="CheY-like_superfamily"/>
</dbReference>
<accession>A0A1H2S3J7</accession>
<dbReference type="Gene3D" id="3.30.565.10">
    <property type="entry name" value="Histidine kinase-like ATPase, C-terminal domain"/>
    <property type="match status" value="1"/>
</dbReference>
<sequence>MIAPTKKIKYLRVLKHVLSIFTILFFSYSCINSKESSVSNTDKFWIKQHSNQIEVLFGYEAPPNAFYNSKGEYVGLLVDFLKEIELELDVKFKIKKFNNWASLIEYSKTSNNCIIVGVAKTDERDTYLNFTTNSLVNIPYVIFTRKDSEINNIDKLKDVKTCITKKYAIKNYIDNYYPEINAIEVENNLIGLRGVSSSLYDAMVINQMYGTYLVDKQGITNLKIAGESGYYNALSVGVSKNSIQLFKIINKAVNQISLERKRDIYNKWVYASTGKLTNFQKNVLISFIGFVVLLIGGLWLWLVSLKRVVYKKTHSIKQSELKYSSIIENSYDAIFIRFNNKIVLFNKKFETLFGYSDKEFLSESFNFLDLFAEESKSQIQTKIFEGINNSKKPFVAEVVGVTKNGATLYLEISVSYLDYQNGVAVQGIIHNVTERKNKEIELLKAKERAEESDRLKTAFLANMSHEIRTPMNGILGFTNLLEMTNITDDQRHEFIEVIKQSGNRMLNTVNDLIDISKIETNQMTLSYSKININERLDNLFNFFQLEAEKKGLKLTYFKQISNDLAFINVDKSKLDSILSNLLKNAIKFTKKGNIHFGYELITKEGITFYKFFVEDTGIGIPNNRLKAIFNRFEQADIEDEEAFQGSGLGLAISKSYVTMLRGKIWVESINNQGSKFYFTIPKEKEKVLLVDKELKKDCKSNEHMKISKVLIVEDDEISAIYLKQILNKICTEIIHVESGEEAVELCKTFNNIDIIFMDIKMKGIGGYEATKQIRLFNNNVKIMAQTAYTMPGDREKALKAGCNDYIEKPINKEIFYNKIKLLLNKN</sequence>
<dbReference type="PROSITE" id="PS50112">
    <property type="entry name" value="PAS"/>
    <property type="match status" value="1"/>
</dbReference>
<evidence type="ECO:0000256" key="8">
    <source>
        <dbReference type="SAM" id="Phobius"/>
    </source>
</evidence>
<dbReference type="Pfam" id="PF00072">
    <property type="entry name" value="Response_reg"/>
    <property type="match status" value="1"/>
</dbReference>
<dbReference type="FunFam" id="3.30.565.10:FF:000006">
    <property type="entry name" value="Sensor histidine kinase WalK"/>
    <property type="match status" value="1"/>
</dbReference>
<dbReference type="CDD" id="cd17546">
    <property type="entry name" value="REC_hyHK_CKI1_RcsC-like"/>
    <property type="match status" value="1"/>
</dbReference>
<dbReference type="Pfam" id="PF13426">
    <property type="entry name" value="PAS_9"/>
    <property type="match status" value="1"/>
</dbReference>
<feature type="domain" description="Histidine kinase" evidence="9">
    <location>
        <begin position="462"/>
        <end position="684"/>
    </location>
</feature>
<dbReference type="GO" id="GO:0000155">
    <property type="term" value="F:phosphorelay sensor kinase activity"/>
    <property type="evidence" value="ECO:0007669"/>
    <property type="project" value="InterPro"/>
</dbReference>
<dbReference type="InterPro" id="IPR003661">
    <property type="entry name" value="HisK_dim/P_dom"/>
</dbReference>
<dbReference type="RefSeq" id="WP_090119149.1">
    <property type="nucleotide sequence ID" value="NZ_FNNJ01000001.1"/>
</dbReference>
<keyword evidence="13" id="KW-1185">Reference proteome</keyword>
<keyword evidence="8" id="KW-0472">Membrane</keyword>
<evidence type="ECO:0000259" key="9">
    <source>
        <dbReference type="PROSITE" id="PS50109"/>
    </source>
</evidence>
<evidence type="ECO:0000313" key="13">
    <source>
        <dbReference type="Proteomes" id="UP000199595"/>
    </source>
</evidence>
<feature type="modified residue" description="4-aspartylphosphate" evidence="7">
    <location>
        <position position="758"/>
    </location>
</feature>
<dbReference type="SMART" id="SM00388">
    <property type="entry name" value="HisKA"/>
    <property type="match status" value="1"/>
</dbReference>
<evidence type="ECO:0000259" key="10">
    <source>
        <dbReference type="PROSITE" id="PS50110"/>
    </source>
</evidence>
<dbReference type="InterPro" id="IPR036890">
    <property type="entry name" value="HATPase_C_sf"/>
</dbReference>
<gene>
    <name evidence="12" type="ORF">SAMN05444411_101379</name>
</gene>
<dbReference type="EMBL" id="FNNJ01000001">
    <property type="protein sequence ID" value="SDW26153.1"/>
    <property type="molecule type" value="Genomic_DNA"/>
</dbReference>
<dbReference type="Gene3D" id="3.40.190.10">
    <property type="entry name" value="Periplasmic binding protein-like II"/>
    <property type="match status" value="2"/>
</dbReference>
<reference evidence="12 13" key="1">
    <citation type="submission" date="2016-10" db="EMBL/GenBank/DDBJ databases">
        <authorList>
            <person name="de Groot N.N."/>
        </authorList>
    </citation>
    <scope>NUCLEOTIDE SEQUENCE [LARGE SCALE GENOMIC DNA]</scope>
    <source>
        <strain evidence="12 13">DSM 24956</strain>
    </source>
</reference>
<keyword evidence="6" id="KW-0902">Two-component regulatory system</keyword>
<evidence type="ECO:0000256" key="3">
    <source>
        <dbReference type="ARBA" id="ARBA00022553"/>
    </source>
</evidence>
<keyword evidence="5" id="KW-0418">Kinase</keyword>
<name>A0A1H2S3J7_9FLAO</name>